<keyword evidence="2" id="KW-1185">Reference proteome</keyword>
<gene>
    <name evidence="1" type="ORF">DHETER_LOCUS14551</name>
</gene>
<proteinExistence type="predicted"/>
<organism evidence="1 2">
    <name type="scientific">Dentiscutata heterogama</name>
    <dbReference type="NCBI Taxonomy" id="1316150"/>
    <lineage>
        <taxon>Eukaryota</taxon>
        <taxon>Fungi</taxon>
        <taxon>Fungi incertae sedis</taxon>
        <taxon>Mucoromycota</taxon>
        <taxon>Glomeromycotina</taxon>
        <taxon>Glomeromycetes</taxon>
        <taxon>Diversisporales</taxon>
        <taxon>Gigasporaceae</taxon>
        <taxon>Dentiscutata</taxon>
    </lineage>
</organism>
<protein>
    <submittedName>
        <fullName evidence="1">14274_t:CDS:1</fullName>
    </submittedName>
</protein>
<name>A0ACA9QFW8_9GLOM</name>
<sequence length="143" mass="16973">SNTYKDFMCIIQHPNFRPEHIINNIRRLKLLCNRLLLQTIKCHQVPIQNMKTSSTSIPFKNSYTISISEHIRRILDNKSLRSQMYFGPGIEAETKSEFWHRNIWQESPLFSLSLIRIDYRSFIKYKDEKTRIGRILAIVSTSN</sequence>
<accession>A0ACA9QFW8</accession>
<comment type="caution">
    <text evidence="1">The sequence shown here is derived from an EMBL/GenBank/DDBJ whole genome shotgun (WGS) entry which is preliminary data.</text>
</comment>
<feature type="non-terminal residue" evidence="1">
    <location>
        <position position="1"/>
    </location>
</feature>
<evidence type="ECO:0000313" key="2">
    <source>
        <dbReference type="Proteomes" id="UP000789702"/>
    </source>
</evidence>
<dbReference type="EMBL" id="CAJVPU010045403">
    <property type="protein sequence ID" value="CAG8749500.1"/>
    <property type="molecule type" value="Genomic_DNA"/>
</dbReference>
<reference evidence="1" key="1">
    <citation type="submission" date="2021-06" db="EMBL/GenBank/DDBJ databases">
        <authorList>
            <person name="Kallberg Y."/>
            <person name="Tangrot J."/>
            <person name="Rosling A."/>
        </authorList>
    </citation>
    <scope>NUCLEOTIDE SEQUENCE</scope>
    <source>
        <strain evidence="1">IL203A</strain>
    </source>
</reference>
<dbReference type="Proteomes" id="UP000789702">
    <property type="component" value="Unassembled WGS sequence"/>
</dbReference>
<feature type="non-terminal residue" evidence="1">
    <location>
        <position position="143"/>
    </location>
</feature>
<evidence type="ECO:0000313" key="1">
    <source>
        <dbReference type="EMBL" id="CAG8749500.1"/>
    </source>
</evidence>